<dbReference type="Pfam" id="PF14111">
    <property type="entry name" value="DUF4283"/>
    <property type="match status" value="1"/>
</dbReference>
<keyword evidence="1" id="KW-0479">Metal-binding</keyword>
<name>A0A9Q0JCU4_9ROSI</name>
<dbReference type="EMBL" id="JAKUCV010004232">
    <property type="protein sequence ID" value="KAJ4836085.1"/>
    <property type="molecule type" value="Genomic_DNA"/>
</dbReference>
<feature type="compositionally biased region" description="Polar residues" evidence="2">
    <location>
        <begin position="363"/>
        <end position="381"/>
    </location>
</feature>
<feature type="compositionally biased region" description="Basic and acidic residues" evidence="2">
    <location>
        <begin position="241"/>
        <end position="264"/>
    </location>
</feature>
<dbReference type="GO" id="GO:0008270">
    <property type="term" value="F:zinc ion binding"/>
    <property type="evidence" value="ECO:0007669"/>
    <property type="project" value="UniProtKB-KW"/>
</dbReference>
<dbReference type="OrthoDB" id="1750790at2759"/>
<dbReference type="AlphaFoldDB" id="A0A9Q0JCU4"/>
<feature type="domain" description="CCHC-type" evidence="3">
    <location>
        <begin position="206"/>
        <end position="221"/>
    </location>
</feature>
<dbReference type="InterPro" id="IPR036875">
    <property type="entry name" value="Znf_CCHC_sf"/>
</dbReference>
<dbReference type="InterPro" id="IPR025558">
    <property type="entry name" value="DUF4283"/>
</dbReference>
<reference evidence="4" key="2">
    <citation type="journal article" date="2023" name="Plants (Basel)">
        <title>Annotation of the Turnera subulata (Passifloraceae) Draft Genome Reveals the S-Locus Evolved after the Divergence of Turneroideae from Passifloroideae in a Stepwise Manner.</title>
        <authorList>
            <person name="Henning P.M."/>
            <person name="Roalson E.H."/>
            <person name="Mir W."/>
            <person name="McCubbin A.G."/>
            <person name="Shore J.S."/>
        </authorList>
    </citation>
    <scope>NUCLEOTIDE SEQUENCE</scope>
    <source>
        <strain evidence="4">F60SS</strain>
    </source>
</reference>
<reference evidence="4" key="1">
    <citation type="submission" date="2022-02" db="EMBL/GenBank/DDBJ databases">
        <authorList>
            <person name="Henning P.M."/>
            <person name="McCubbin A.G."/>
            <person name="Shore J.S."/>
        </authorList>
    </citation>
    <scope>NUCLEOTIDE SEQUENCE</scope>
    <source>
        <strain evidence="4">F60SS</strain>
        <tissue evidence="4">Leaves</tissue>
    </source>
</reference>
<sequence length="381" mass="42868">MDPKLKASFGACPNRKNVLKLGESKTLGREVSKHVLAGKVISDRMINMYALKTAMSRAWGVRKHLEVKEIERNTFLFTFQDVNDRLRALGDGPWNFNGNHLVLKEWLSNQRIQDVDFSRSEFWIQVHGLVPEQMSVSNAVEIGDFVGKYVQADDLTSDSPVSFRPFLRLRALVPVDEPLKKGFTNEMEDGNLMDVEIKYERLSDFCYKCGRLGHILRSCTDPVMGVAVPPYEYGPSLRVDGGGRRGVEDGEVGDGMHKEEGRNRRARERVEAAAREAKARQKKEWREKGVTYNSEDEIINVGMGRRTEEQWEYTEGAARGGQEENHACTEMGDALGQGAEDRPKVLPVSRRAPIIYCGFGFKSNPNTAPPKNQSKKVGSSK</sequence>
<proteinExistence type="predicted"/>
<dbReference type="Pfam" id="PF14392">
    <property type="entry name" value="zf-CCHC_4"/>
    <property type="match status" value="1"/>
</dbReference>
<keyword evidence="1" id="KW-0862">Zinc</keyword>
<evidence type="ECO:0000259" key="3">
    <source>
        <dbReference type="PROSITE" id="PS50158"/>
    </source>
</evidence>
<dbReference type="InterPro" id="IPR001878">
    <property type="entry name" value="Znf_CCHC"/>
</dbReference>
<keyword evidence="5" id="KW-1185">Reference proteome</keyword>
<comment type="caution">
    <text evidence="4">The sequence shown here is derived from an EMBL/GenBank/DDBJ whole genome shotgun (WGS) entry which is preliminary data.</text>
</comment>
<dbReference type="SUPFAM" id="SSF57756">
    <property type="entry name" value="Retrovirus zinc finger-like domains"/>
    <property type="match status" value="1"/>
</dbReference>
<dbReference type="Proteomes" id="UP001141552">
    <property type="component" value="Unassembled WGS sequence"/>
</dbReference>
<evidence type="ECO:0000256" key="2">
    <source>
        <dbReference type="SAM" id="MobiDB-lite"/>
    </source>
</evidence>
<evidence type="ECO:0000313" key="4">
    <source>
        <dbReference type="EMBL" id="KAJ4836085.1"/>
    </source>
</evidence>
<dbReference type="InterPro" id="IPR025836">
    <property type="entry name" value="Zn_knuckle_CX2CX4HX4C"/>
</dbReference>
<dbReference type="PANTHER" id="PTHR31286:SF178">
    <property type="entry name" value="DUF4283 DOMAIN-CONTAINING PROTEIN"/>
    <property type="match status" value="1"/>
</dbReference>
<dbReference type="GO" id="GO:0003676">
    <property type="term" value="F:nucleic acid binding"/>
    <property type="evidence" value="ECO:0007669"/>
    <property type="project" value="InterPro"/>
</dbReference>
<dbReference type="PROSITE" id="PS50158">
    <property type="entry name" value="ZF_CCHC"/>
    <property type="match status" value="1"/>
</dbReference>
<accession>A0A9Q0JCU4</accession>
<organism evidence="4 5">
    <name type="scientific">Turnera subulata</name>
    <dbReference type="NCBI Taxonomy" id="218843"/>
    <lineage>
        <taxon>Eukaryota</taxon>
        <taxon>Viridiplantae</taxon>
        <taxon>Streptophyta</taxon>
        <taxon>Embryophyta</taxon>
        <taxon>Tracheophyta</taxon>
        <taxon>Spermatophyta</taxon>
        <taxon>Magnoliopsida</taxon>
        <taxon>eudicotyledons</taxon>
        <taxon>Gunneridae</taxon>
        <taxon>Pentapetalae</taxon>
        <taxon>rosids</taxon>
        <taxon>fabids</taxon>
        <taxon>Malpighiales</taxon>
        <taxon>Passifloraceae</taxon>
        <taxon>Turnera</taxon>
    </lineage>
</organism>
<keyword evidence="1" id="KW-0863">Zinc-finger</keyword>
<evidence type="ECO:0000313" key="5">
    <source>
        <dbReference type="Proteomes" id="UP001141552"/>
    </source>
</evidence>
<gene>
    <name evidence="4" type="ORF">Tsubulata_030890</name>
</gene>
<dbReference type="InterPro" id="IPR040256">
    <property type="entry name" value="At4g02000-like"/>
</dbReference>
<feature type="region of interest" description="Disordered" evidence="2">
    <location>
        <begin position="360"/>
        <end position="381"/>
    </location>
</feature>
<evidence type="ECO:0000256" key="1">
    <source>
        <dbReference type="PROSITE-ProRule" id="PRU00047"/>
    </source>
</evidence>
<dbReference type="PANTHER" id="PTHR31286">
    <property type="entry name" value="GLYCINE-RICH CELL WALL STRUCTURAL PROTEIN 1.8-LIKE"/>
    <property type="match status" value="1"/>
</dbReference>
<protein>
    <recommendedName>
        <fullName evidence="3">CCHC-type domain-containing protein</fullName>
    </recommendedName>
</protein>
<feature type="region of interest" description="Disordered" evidence="2">
    <location>
        <begin position="240"/>
        <end position="264"/>
    </location>
</feature>